<proteinExistence type="predicted"/>
<dbReference type="STRING" id="1408189.CLAC_07795"/>
<evidence type="ECO:0000313" key="3">
    <source>
        <dbReference type="Proteomes" id="UP000058446"/>
    </source>
</evidence>
<evidence type="ECO:0000313" key="2">
    <source>
        <dbReference type="EMBL" id="ALA67626.1"/>
    </source>
</evidence>
<accession>A0A0K2H1M8</accession>
<feature type="signal peptide" evidence="1">
    <location>
        <begin position="1"/>
        <end position="36"/>
    </location>
</feature>
<organism evidence="2 3">
    <name type="scientific">Corynebacterium lactis RW2-5</name>
    <dbReference type="NCBI Taxonomy" id="1408189"/>
    <lineage>
        <taxon>Bacteria</taxon>
        <taxon>Bacillati</taxon>
        <taxon>Actinomycetota</taxon>
        <taxon>Actinomycetes</taxon>
        <taxon>Mycobacteriales</taxon>
        <taxon>Corynebacteriaceae</taxon>
        <taxon>Corynebacterium</taxon>
    </lineage>
</organism>
<dbReference type="RefSeq" id="WP_156324801.1">
    <property type="nucleotide sequence ID" value="NZ_CP006841.1"/>
</dbReference>
<evidence type="ECO:0008006" key="4">
    <source>
        <dbReference type="Google" id="ProtNLM"/>
    </source>
</evidence>
<gene>
    <name evidence="2" type="ORF">CLAC_07795</name>
</gene>
<evidence type="ECO:0000256" key="1">
    <source>
        <dbReference type="SAM" id="SignalP"/>
    </source>
</evidence>
<feature type="chain" id="PRO_5005477196" description="Oxidoreductase" evidence="1">
    <location>
        <begin position="37"/>
        <end position="307"/>
    </location>
</feature>
<name>A0A0K2H1M8_9CORY</name>
<keyword evidence="1" id="KW-0732">Signal</keyword>
<dbReference type="EMBL" id="CP006841">
    <property type="protein sequence ID" value="ALA67626.1"/>
    <property type="molecule type" value="Genomic_DNA"/>
</dbReference>
<reference evidence="2 3" key="1">
    <citation type="submission" date="2013-10" db="EMBL/GenBank/DDBJ databases">
        <title>Complete genome sequence of Corynebacterium lactis DSM 45799(T), isolated from raw cow milk.</title>
        <authorList>
            <person name="Ruckert C."/>
            <person name="Albersmeier A."/>
            <person name="Lipski A."/>
            <person name="Kalinowski J."/>
        </authorList>
    </citation>
    <scope>NUCLEOTIDE SEQUENCE [LARGE SCALE GENOMIC DNA]</scope>
    <source>
        <strain evidence="2 3">RW2-5</strain>
    </source>
</reference>
<dbReference type="PATRIC" id="fig|1408189.4.peg.1561"/>
<dbReference type="KEGG" id="clw:CLAC_07795"/>
<dbReference type="AlphaFoldDB" id="A0A0K2H1M8"/>
<sequence length="307" mass="31946">MKRRSIISVSSTPTRVACVSAAATLPLALAACSSGAAVETQPADIADLAVSVTNKGEGQRASVKWKDDGTAQKSSAVITQGFSQKSGSGTGDQTFPDTRLEIPLSASVAGVPDARAVTATVGVPHGSNAELNQDISTAEGFVAEWTAKPSGKITELKLGAPEKATDTARVGIETAVRQLNSVPIVFPEEEIGTGATWTAESKVEGQTEMTQKVTYTLLGRTGDIVDVKVAVEQVPSVTELDTGAETPLKVIESDTRMLADTVKIDLTKPLPVSGGVDYVTSVTYGDGSSDVRIVQSTHRGIEFKEQG</sequence>
<dbReference type="PROSITE" id="PS51257">
    <property type="entry name" value="PROKAR_LIPOPROTEIN"/>
    <property type="match status" value="1"/>
</dbReference>
<keyword evidence="3" id="KW-1185">Reference proteome</keyword>
<protein>
    <recommendedName>
        <fullName evidence="4">Oxidoreductase</fullName>
    </recommendedName>
</protein>
<dbReference type="Proteomes" id="UP000058446">
    <property type="component" value="Chromosome"/>
</dbReference>
<dbReference type="OrthoDB" id="4566419at2"/>